<reference evidence="1 2" key="1">
    <citation type="submission" date="2015-04" db="EMBL/GenBank/DDBJ databases">
        <title>The draft genome sequence of Erythrobacr gangjinensis K7-2.</title>
        <authorList>
            <person name="Zhuang L."/>
            <person name="Liu Y."/>
            <person name="Shao Z."/>
        </authorList>
    </citation>
    <scope>NUCLEOTIDE SEQUENCE [LARGE SCALE GENOMIC DNA]</scope>
    <source>
        <strain evidence="1 2">K7-2</strain>
    </source>
</reference>
<dbReference type="PATRIC" id="fig|502682.8.peg.2045"/>
<dbReference type="KEGG" id="egn:BMF35_a1008"/>
<gene>
    <name evidence="1" type="ORF">AAW01_10015</name>
</gene>
<dbReference type="STRING" id="502682.BMF35_a1008"/>
<name>A0A0G9MM98_9SPHN</name>
<dbReference type="EMBL" id="LBHC01000002">
    <property type="protein sequence ID" value="KLE31815.1"/>
    <property type="molecule type" value="Genomic_DNA"/>
</dbReference>
<sequence>MLSGLAPIITSAPARTSKLFGWEAAHIADFRRFASDSPPPARLTDRLTWSTWSTVRAQNLRQTQTGGKPRFGMTGRTAKGMHALCPNRDL</sequence>
<accession>A0A0G9MM98</accession>
<evidence type="ECO:0000313" key="1">
    <source>
        <dbReference type="EMBL" id="KLE31815.1"/>
    </source>
</evidence>
<proteinExistence type="predicted"/>
<dbReference type="AlphaFoldDB" id="A0A0G9MM98"/>
<evidence type="ECO:0000313" key="2">
    <source>
        <dbReference type="Proteomes" id="UP000053070"/>
    </source>
</evidence>
<keyword evidence="2" id="KW-1185">Reference proteome</keyword>
<dbReference type="Proteomes" id="UP000053070">
    <property type="component" value="Unassembled WGS sequence"/>
</dbReference>
<comment type="caution">
    <text evidence="1">The sequence shown here is derived from an EMBL/GenBank/DDBJ whole genome shotgun (WGS) entry which is preliminary data.</text>
</comment>
<protein>
    <submittedName>
        <fullName evidence="1">Uncharacterized protein</fullName>
    </submittedName>
</protein>
<dbReference type="RefSeq" id="WP_047007165.1">
    <property type="nucleotide sequence ID" value="NZ_CP018097.1"/>
</dbReference>
<organism evidence="1 2">
    <name type="scientific">Aurantiacibacter gangjinensis</name>
    <dbReference type="NCBI Taxonomy" id="502682"/>
    <lineage>
        <taxon>Bacteria</taxon>
        <taxon>Pseudomonadati</taxon>
        <taxon>Pseudomonadota</taxon>
        <taxon>Alphaproteobacteria</taxon>
        <taxon>Sphingomonadales</taxon>
        <taxon>Erythrobacteraceae</taxon>
        <taxon>Aurantiacibacter</taxon>
    </lineage>
</organism>